<reference evidence="13" key="1">
    <citation type="journal article" date="2017" name="Nature">
        <title>The sunflower genome provides insights into oil metabolism, flowering and Asterid evolution.</title>
        <authorList>
            <person name="Badouin H."/>
            <person name="Gouzy J."/>
            <person name="Grassa C.J."/>
            <person name="Murat F."/>
            <person name="Staton S.E."/>
            <person name="Cottret L."/>
            <person name="Lelandais-Briere C."/>
            <person name="Owens G.L."/>
            <person name="Carrere S."/>
            <person name="Mayjonade B."/>
            <person name="Legrand L."/>
            <person name="Gill N."/>
            <person name="Kane N.C."/>
            <person name="Bowers J.E."/>
            <person name="Hubner S."/>
            <person name="Bellec A."/>
            <person name="Berard A."/>
            <person name="Berges H."/>
            <person name="Blanchet N."/>
            <person name="Boniface M.C."/>
            <person name="Brunel D."/>
            <person name="Catrice O."/>
            <person name="Chaidir N."/>
            <person name="Claudel C."/>
            <person name="Donnadieu C."/>
            <person name="Faraut T."/>
            <person name="Fievet G."/>
            <person name="Helmstetter N."/>
            <person name="King M."/>
            <person name="Knapp S.J."/>
            <person name="Lai Z."/>
            <person name="Le Paslier M.C."/>
            <person name="Lippi Y."/>
            <person name="Lorenzon L."/>
            <person name="Mandel J.R."/>
            <person name="Marage G."/>
            <person name="Marchand G."/>
            <person name="Marquand E."/>
            <person name="Bret-Mestries E."/>
            <person name="Morien E."/>
            <person name="Nambeesan S."/>
            <person name="Nguyen T."/>
            <person name="Pegot-Espagnet P."/>
            <person name="Pouilly N."/>
            <person name="Raftis F."/>
            <person name="Sallet E."/>
            <person name="Schiex T."/>
            <person name="Thomas J."/>
            <person name="Vandecasteele C."/>
            <person name="Vares D."/>
            <person name="Vear F."/>
            <person name="Vautrin S."/>
            <person name="Crespi M."/>
            <person name="Mangin B."/>
            <person name="Burke J.M."/>
            <person name="Salse J."/>
            <person name="Munos S."/>
            <person name="Vincourt P."/>
            <person name="Rieseberg L.H."/>
            <person name="Langlade N.B."/>
        </authorList>
    </citation>
    <scope>NUCLEOTIDE SEQUENCE [LARGE SCALE GENOMIC DNA]</scope>
    <source>
        <strain evidence="13">cv. SF193</strain>
    </source>
</reference>
<keyword evidence="3" id="KW-1003">Cell membrane</keyword>
<evidence type="ECO:0000256" key="1">
    <source>
        <dbReference type="ARBA" id="ARBA00004251"/>
    </source>
</evidence>
<dbReference type="GO" id="GO:0005886">
    <property type="term" value="C:plasma membrane"/>
    <property type="evidence" value="ECO:0007669"/>
    <property type="project" value="UniProtKB-SubCell"/>
</dbReference>
<protein>
    <recommendedName>
        <fullName evidence="11">Generative cell specific-1/HAP2 domain-containing protein</fullName>
    </recommendedName>
</protein>
<comment type="subcellular location">
    <subcellularLocation>
        <location evidence="1">Cell membrane</location>
        <topology evidence="1">Single-pass type I membrane protein</topology>
    </subcellularLocation>
</comment>
<keyword evidence="8" id="KW-0472">Membrane</keyword>
<evidence type="ECO:0000256" key="8">
    <source>
        <dbReference type="ARBA" id="ARBA00023136"/>
    </source>
</evidence>
<organism evidence="12 13">
    <name type="scientific">Helianthus annuus</name>
    <name type="common">Common sunflower</name>
    <dbReference type="NCBI Taxonomy" id="4232"/>
    <lineage>
        <taxon>Eukaryota</taxon>
        <taxon>Viridiplantae</taxon>
        <taxon>Streptophyta</taxon>
        <taxon>Embryophyta</taxon>
        <taxon>Tracheophyta</taxon>
        <taxon>Spermatophyta</taxon>
        <taxon>Magnoliopsida</taxon>
        <taxon>eudicotyledons</taxon>
        <taxon>Gunneridae</taxon>
        <taxon>Pentapetalae</taxon>
        <taxon>asterids</taxon>
        <taxon>campanulids</taxon>
        <taxon>Asterales</taxon>
        <taxon>Asteraceae</taxon>
        <taxon>Asteroideae</taxon>
        <taxon>Heliantheae alliance</taxon>
        <taxon>Heliantheae</taxon>
        <taxon>Helianthus</taxon>
    </lineage>
</organism>
<comment type="similarity">
    <text evidence="2">Belongs to the HAP2/GCS1 family.</text>
</comment>
<sequence length="204" mass="23044">MAHNNKQMDLNSTEEANIEMRRSFSWDGAFFTSDGFLDAEELTSVIEGSGDEVNHQLQKIEGIESLEAKLFEEIEASTRASNPTCPCGQWCWVPSSCGNFFNKMRKGKVNTAHCLRFPGDWFHVFGIGHHSVGFDIRINQEVVIGPNNRAVTSHDNFLRVNLVGDFVGYDNILSFEDFFFCYSETGWPRSTAKFGKELFYVGAT</sequence>
<dbReference type="GO" id="GO:0008289">
    <property type="term" value="F:lipid binding"/>
    <property type="evidence" value="ECO:0007669"/>
    <property type="project" value="UniProtKB-KW"/>
</dbReference>
<dbReference type="Proteomes" id="UP000215914">
    <property type="component" value="Chromosome 2"/>
</dbReference>
<dbReference type="InParanoid" id="A0A251VFN8"/>
<name>A0A251VFN8_HELAN</name>
<evidence type="ECO:0000313" key="13">
    <source>
        <dbReference type="Proteomes" id="UP000215914"/>
    </source>
</evidence>
<evidence type="ECO:0000256" key="6">
    <source>
        <dbReference type="ARBA" id="ARBA00022989"/>
    </source>
</evidence>
<keyword evidence="6" id="KW-1133">Transmembrane helix</keyword>
<keyword evidence="4" id="KW-0812">Transmembrane</keyword>
<evidence type="ECO:0000313" key="12">
    <source>
        <dbReference type="EMBL" id="OTG33501.1"/>
    </source>
</evidence>
<feature type="domain" description="Generative cell specific-1/HAP2" evidence="11">
    <location>
        <begin position="83"/>
        <end position="189"/>
    </location>
</feature>
<gene>
    <name evidence="12" type="ORF">HannXRQ_Chr02g0035411</name>
</gene>
<evidence type="ECO:0000256" key="3">
    <source>
        <dbReference type="ARBA" id="ARBA00022475"/>
    </source>
</evidence>
<keyword evidence="5" id="KW-0732">Signal</keyword>
<dbReference type="STRING" id="4232.A0A251VFN8"/>
<evidence type="ECO:0000256" key="2">
    <source>
        <dbReference type="ARBA" id="ARBA00010929"/>
    </source>
</evidence>
<evidence type="ECO:0000256" key="7">
    <source>
        <dbReference type="ARBA" id="ARBA00023121"/>
    </source>
</evidence>
<proteinExistence type="inferred from homology"/>
<evidence type="ECO:0000256" key="5">
    <source>
        <dbReference type="ARBA" id="ARBA00022729"/>
    </source>
</evidence>
<keyword evidence="13" id="KW-1185">Reference proteome</keyword>
<dbReference type="InterPro" id="IPR040326">
    <property type="entry name" value="HAP2/GCS1"/>
</dbReference>
<evidence type="ECO:0000256" key="10">
    <source>
        <dbReference type="ARBA" id="ARBA00023279"/>
    </source>
</evidence>
<dbReference type="EMBL" id="CM007891">
    <property type="protein sequence ID" value="OTG33501.1"/>
    <property type="molecule type" value="Genomic_DNA"/>
</dbReference>
<keyword evidence="7" id="KW-0446">Lipid-binding</keyword>
<keyword evidence="10" id="KW-0278">Fertilization</keyword>
<accession>A0A251VFN8</accession>
<keyword evidence="9" id="KW-1015">Disulfide bond</keyword>
<dbReference type="PANTHER" id="PTHR31764:SF0">
    <property type="entry name" value="GENERATIVE CELL SPECIFIC-1_HAP2 DOMAIN-CONTAINING PROTEIN"/>
    <property type="match status" value="1"/>
</dbReference>
<dbReference type="AlphaFoldDB" id="A0A251VFN8"/>
<evidence type="ECO:0000256" key="4">
    <source>
        <dbReference type="ARBA" id="ARBA00022692"/>
    </source>
</evidence>
<dbReference type="Pfam" id="PF10699">
    <property type="entry name" value="HAP2-GCS1"/>
    <property type="match status" value="1"/>
</dbReference>
<dbReference type="PANTHER" id="PTHR31764">
    <property type="entry name" value="PROTEIN HAPLESS 2"/>
    <property type="match status" value="1"/>
</dbReference>
<evidence type="ECO:0000256" key="9">
    <source>
        <dbReference type="ARBA" id="ARBA00023157"/>
    </source>
</evidence>
<evidence type="ECO:0000259" key="11">
    <source>
        <dbReference type="Pfam" id="PF10699"/>
    </source>
</evidence>
<dbReference type="InterPro" id="IPR018928">
    <property type="entry name" value="HAP2/GCS1_dom"/>
</dbReference>